<dbReference type="GO" id="GO:0032259">
    <property type="term" value="P:methylation"/>
    <property type="evidence" value="ECO:0007669"/>
    <property type="project" value="UniProtKB-KW"/>
</dbReference>
<dbReference type="EC" id="2.1.1.195" evidence="5"/>
<sequence>MENSRFVYKNGKKLRTGYTTGSCAAAAAKGAARMLFSGEKIDRVEIDTPKGWKLNLDLKEACFEDTTARCSVIKDAGDDPDVTDGIEVFAQAKKIAGTDIVISAGPGIGKVTRPGLLVPVGMPAINPVPRGMIMQEVKKVLPDGAGVEIELSIPQGEEIARKTFNPRLGIVGGISVLGTTGIVEPMSEEALKDTIALELRCRQAAGKNKVILVPGSYGERFCEQWLGIPREETVKMSNYLGFALEKCAELGFKKVILAGHLAKLVKPAGGIFYTHSRVSDTRMEILTAYLAVMGMTTEYLRKIMDCITTEEALPIIDAAGFQDVYRIIAEKCAQRCGTYIYGNLDIGVVLFSMKELLAKSAQADSILGEIKNE</sequence>
<dbReference type="Pfam" id="PF01888">
    <property type="entry name" value="CbiD"/>
    <property type="match status" value="1"/>
</dbReference>
<dbReference type="GO" id="GO:0019251">
    <property type="term" value="P:anaerobic cobalamin biosynthetic process"/>
    <property type="evidence" value="ECO:0007669"/>
    <property type="project" value="UniProtKB-UniRule"/>
</dbReference>
<dbReference type="EMBL" id="CP017634">
    <property type="protein sequence ID" value="ATW28125.1"/>
    <property type="molecule type" value="Genomic_DNA"/>
</dbReference>
<evidence type="ECO:0000256" key="2">
    <source>
        <dbReference type="ARBA" id="ARBA00022603"/>
    </source>
</evidence>
<evidence type="ECO:0000313" key="6">
    <source>
        <dbReference type="EMBL" id="ATW28125.1"/>
    </source>
</evidence>
<dbReference type="Gene3D" id="3.30.2110.10">
    <property type="entry name" value="CbiD-like"/>
    <property type="match status" value="1"/>
</dbReference>
<protein>
    <recommendedName>
        <fullName evidence="5">Cobalt-precorrin-5B C(1)-methyltransferase</fullName>
        <ecNumber evidence="5">2.1.1.195</ecNumber>
    </recommendedName>
    <alternativeName>
        <fullName evidence="5">Cobalt-precorrin-6A synthase</fullName>
    </alternativeName>
</protein>
<evidence type="ECO:0000313" key="7">
    <source>
        <dbReference type="Proteomes" id="UP000323521"/>
    </source>
</evidence>
<dbReference type="InterPro" id="IPR002748">
    <property type="entry name" value="CbiD"/>
</dbReference>
<reference evidence="6 7" key="1">
    <citation type="submission" date="2016-10" db="EMBL/GenBank/DDBJ databases">
        <title>Complete Genome Sequence of Peptococcaceae strain DCMF.</title>
        <authorList>
            <person name="Edwards R.J."/>
            <person name="Holland S.I."/>
            <person name="Deshpande N.P."/>
            <person name="Wong Y.K."/>
            <person name="Ertan H."/>
            <person name="Manefield M."/>
            <person name="Russell T.L."/>
            <person name="Lee M.J."/>
        </authorList>
    </citation>
    <scope>NUCLEOTIDE SEQUENCE [LARGE SCALE GENOMIC DNA]</scope>
    <source>
        <strain evidence="6 7">DCMF</strain>
    </source>
</reference>
<dbReference type="HAMAP" id="MF_00787">
    <property type="entry name" value="CbiD"/>
    <property type="match status" value="1"/>
</dbReference>
<evidence type="ECO:0000256" key="3">
    <source>
        <dbReference type="ARBA" id="ARBA00022679"/>
    </source>
</evidence>
<dbReference type="Proteomes" id="UP000323521">
    <property type="component" value="Chromosome"/>
</dbReference>
<dbReference type="AlphaFoldDB" id="A0A3G1L0W5"/>
<keyword evidence="3 5" id="KW-0808">Transferase</keyword>
<accession>A0A3G1L0W5</accession>
<evidence type="ECO:0000256" key="1">
    <source>
        <dbReference type="ARBA" id="ARBA00022573"/>
    </source>
</evidence>
<proteinExistence type="inferred from homology"/>
<name>A0A3G1L0W5_FORW1</name>
<dbReference type="PANTHER" id="PTHR35863">
    <property type="entry name" value="COBALT-PRECORRIN-5B C(1)-METHYLTRANSFERASE"/>
    <property type="match status" value="1"/>
</dbReference>
<gene>
    <name evidence="5" type="primary">cbiD</name>
    <name evidence="6" type="ORF">DCMF_28250</name>
</gene>
<dbReference type="UniPathway" id="UPA00148">
    <property type="reaction ID" value="UER00227"/>
</dbReference>
<evidence type="ECO:0000256" key="4">
    <source>
        <dbReference type="ARBA" id="ARBA00022691"/>
    </source>
</evidence>
<dbReference type="GO" id="GO:0043780">
    <property type="term" value="F:cobalt-precorrin-5B C1-methyltransferase activity"/>
    <property type="evidence" value="ECO:0007669"/>
    <property type="project" value="RHEA"/>
</dbReference>
<organism evidence="6 7">
    <name type="scientific">Formimonas warabiya</name>
    <dbReference type="NCBI Taxonomy" id="1761012"/>
    <lineage>
        <taxon>Bacteria</taxon>
        <taxon>Bacillati</taxon>
        <taxon>Bacillota</taxon>
        <taxon>Clostridia</taxon>
        <taxon>Eubacteriales</taxon>
        <taxon>Peptococcaceae</taxon>
        <taxon>Candidatus Formimonas</taxon>
    </lineage>
</organism>
<comment type="catalytic activity">
    <reaction evidence="5">
        <text>Co-precorrin-5B + S-adenosyl-L-methionine = Co-precorrin-6A + S-adenosyl-L-homocysteine</text>
        <dbReference type="Rhea" id="RHEA:26285"/>
        <dbReference type="ChEBI" id="CHEBI:57856"/>
        <dbReference type="ChEBI" id="CHEBI:59789"/>
        <dbReference type="ChEBI" id="CHEBI:60063"/>
        <dbReference type="ChEBI" id="CHEBI:60064"/>
        <dbReference type="EC" id="2.1.1.195"/>
    </reaction>
</comment>
<keyword evidence="4 5" id="KW-0949">S-adenosyl-L-methionine</keyword>
<comment type="similarity">
    <text evidence="5">Belongs to the CbiD family.</text>
</comment>
<evidence type="ECO:0000256" key="5">
    <source>
        <dbReference type="HAMAP-Rule" id="MF_00787"/>
    </source>
</evidence>
<comment type="pathway">
    <text evidence="5">Cofactor biosynthesis; adenosylcobalamin biosynthesis; cob(II)yrinate a,c-diamide from sirohydrochlorin (anaerobic route): step 6/10.</text>
</comment>
<dbReference type="InterPro" id="IPR036074">
    <property type="entry name" value="CbiD_sf"/>
</dbReference>
<comment type="function">
    <text evidence="5">Catalyzes the methylation of C-1 in cobalt-precorrin-5B to form cobalt-precorrin-6A.</text>
</comment>
<dbReference type="OrthoDB" id="6439987at2"/>
<dbReference type="PANTHER" id="PTHR35863:SF1">
    <property type="entry name" value="COBALT-PRECORRIN-5B C(1)-METHYLTRANSFERASE"/>
    <property type="match status" value="1"/>
</dbReference>
<dbReference type="PIRSF" id="PIRSF026782">
    <property type="entry name" value="CbiD"/>
    <property type="match status" value="1"/>
</dbReference>
<dbReference type="SUPFAM" id="SSF111342">
    <property type="entry name" value="CbiD-like"/>
    <property type="match status" value="1"/>
</dbReference>
<dbReference type="NCBIfam" id="TIGR00312">
    <property type="entry name" value="cbiD"/>
    <property type="match status" value="1"/>
</dbReference>
<keyword evidence="1 5" id="KW-0169">Cobalamin biosynthesis</keyword>
<dbReference type="RefSeq" id="WP_148137538.1">
    <property type="nucleotide sequence ID" value="NZ_CP017634.1"/>
</dbReference>
<dbReference type="KEGG" id="fwa:DCMF_28250"/>
<keyword evidence="2 5" id="KW-0489">Methyltransferase</keyword>
<keyword evidence="7" id="KW-1185">Reference proteome</keyword>